<evidence type="ECO:0000256" key="1">
    <source>
        <dbReference type="ARBA" id="ARBA00007462"/>
    </source>
</evidence>
<dbReference type="Proteomes" id="UP000515163">
    <property type="component" value="Unplaced"/>
</dbReference>
<dbReference type="InParanoid" id="A0A6P8HWC4"/>
<feature type="region of interest" description="Disordered" evidence="3">
    <location>
        <begin position="155"/>
        <end position="253"/>
    </location>
</feature>
<dbReference type="KEGG" id="aten:116295861"/>
<evidence type="ECO:0000256" key="2">
    <source>
        <dbReference type="ARBA" id="ARBA00017475"/>
    </source>
</evidence>
<organism evidence="4 5">
    <name type="scientific">Actinia tenebrosa</name>
    <name type="common">Australian red waratah sea anemone</name>
    <dbReference type="NCBI Taxonomy" id="6105"/>
    <lineage>
        <taxon>Eukaryota</taxon>
        <taxon>Metazoa</taxon>
        <taxon>Cnidaria</taxon>
        <taxon>Anthozoa</taxon>
        <taxon>Hexacorallia</taxon>
        <taxon>Actiniaria</taxon>
        <taxon>Actiniidae</taxon>
        <taxon>Actinia</taxon>
    </lineage>
</organism>
<dbReference type="InterPro" id="IPR012459">
    <property type="entry name" value="Rrp15"/>
</dbReference>
<feature type="region of interest" description="Disordered" evidence="3">
    <location>
        <begin position="1"/>
        <end position="87"/>
    </location>
</feature>
<comment type="similarity">
    <text evidence="1">Belongs to the RRP15 family.</text>
</comment>
<dbReference type="RefSeq" id="XP_031559678.1">
    <property type="nucleotide sequence ID" value="XM_031703818.1"/>
</dbReference>
<dbReference type="OrthoDB" id="20949at2759"/>
<feature type="compositionally biased region" description="Acidic residues" evidence="3">
    <location>
        <begin position="234"/>
        <end position="253"/>
    </location>
</feature>
<keyword evidence="4" id="KW-1185">Reference proteome</keyword>
<evidence type="ECO:0000313" key="4">
    <source>
        <dbReference type="Proteomes" id="UP000515163"/>
    </source>
</evidence>
<name>A0A6P8HWC4_ACTTE</name>
<accession>A0A6P8HWC4</accession>
<dbReference type="GO" id="GO:0030687">
    <property type="term" value="C:preribosome, large subunit precursor"/>
    <property type="evidence" value="ECO:0007669"/>
    <property type="project" value="TreeGrafter"/>
</dbReference>
<feature type="compositionally biased region" description="Basic and acidic residues" evidence="3">
    <location>
        <begin position="12"/>
        <end position="30"/>
    </location>
</feature>
<dbReference type="FunCoup" id="A0A6P8HWC4">
    <property type="interactions" value="568"/>
</dbReference>
<sequence length="253" mass="29143">MAVNTVDVQYSDEEKMSDQESVDEDNHNNDAKSGNEGWADAMAKILGKQLPEEKPAVLTKYKKGNKRKSEKKEEIKQKKKRADQRHTMFEKDHVVPDRSNLTYDRELVHIATRGVVKLFNAVSKHQKDTEAKLKKATTEVKKSKVMESMNKTAFLDLLKSNSDEKQDKKKMETELNKGKNKQTEEDKSSSWNILRDDFMMGAKMKDWDKEDGNEKKKKKTMDEIKDYELGDVMNDADVDDDDDSHDEASSESD</sequence>
<dbReference type="Pfam" id="PF07890">
    <property type="entry name" value="Rrp15p"/>
    <property type="match status" value="1"/>
</dbReference>
<protein>
    <recommendedName>
        <fullName evidence="2">RRP15-like protein</fullName>
    </recommendedName>
</protein>
<dbReference type="GO" id="GO:0000470">
    <property type="term" value="P:maturation of LSU-rRNA"/>
    <property type="evidence" value="ECO:0007669"/>
    <property type="project" value="TreeGrafter"/>
</dbReference>
<dbReference type="PANTHER" id="PTHR13245">
    <property type="entry name" value="RRP15-LIKE PROTEIN"/>
    <property type="match status" value="1"/>
</dbReference>
<evidence type="ECO:0000313" key="5">
    <source>
        <dbReference type="RefSeq" id="XP_031559678.1"/>
    </source>
</evidence>
<dbReference type="PANTHER" id="PTHR13245:SF14">
    <property type="entry name" value="RRP15-LIKE PROTEIN"/>
    <property type="match status" value="1"/>
</dbReference>
<evidence type="ECO:0000256" key="3">
    <source>
        <dbReference type="SAM" id="MobiDB-lite"/>
    </source>
</evidence>
<dbReference type="GeneID" id="116295861"/>
<gene>
    <name evidence="5" type="primary">LOC116295861</name>
</gene>
<reference evidence="5" key="1">
    <citation type="submission" date="2025-08" db="UniProtKB">
        <authorList>
            <consortium name="RefSeq"/>
        </authorList>
    </citation>
    <scope>IDENTIFICATION</scope>
</reference>
<dbReference type="GO" id="GO:0000460">
    <property type="term" value="P:maturation of 5.8S rRNA"/>
    <property type="evidence" value="ECO:0007669"/>
    <property type="project" value="TreeGrafter"/>
</dbReference>
<feature type="compositionally biased region" description="Basic and acidic residues" evidence="3">
    <location>
        <begin position="161"/>
        <end position="228"/>
    </location>
</feature>
<proteinExistence type="inferred from homology"/>
<feature type="compositionally biased region" description="Basic residues" evidence="3">
    <location>
        <begin position="60"/>
        <end position="69"/>
    </location>
</feature>
<dbReference type="AlphaFoldDB" id="A0A6P8HWC4"/>